<comment type="caution">
    <text evidence="2">The sequence shown here is derived from an EMBL/GenBank/DDBJ whole genome shotgun (WGS) entry which is preliminary data.</text>
</comment>
<dbReference type="EMBL" id="JAUEPT010000019">
    <property type="protein sequence ID" value="KAK0444481.1"/>
    <property type="molecule type" value="Genomic_DNA"/>
</dbReference>
<protein>
    <submittedName>
        <fullName evidence="2">Uncharacterized protein</fullName>
    </submittedName>
</protein>
<name>A0AA39MRL2_9AGAR</name>
<feature type="transmembrane region" description="Helical" evidence="1">
    <location>
        <begin position="20"/>
        <end position="39"/>
    </location>
</feature>
<keyword evidence="3" id="KW-1185">Reference proteome</keyword>
<accession>A0AA39MRL2</accession>
<sequence>MLVSNTHSSTPPLTHLYFTAFAPLLTHSPAITLIGLYALKHLKIICEPPSLAPYISSIQTWEPYHGTSAHRSLCGREWLVLLGHRANIIGTTEVRYLDCFTPLFAAVRYMPYACEPSYLLRVVNAEFERLNLFWLKAIAGAHHIETSGSEGIGWYQNAVSEHLLLGHCLSWVDSPIPEIPIGCLDFLAEFYFSHSIHN</sequence>
<proteinExistence type="predicted"/>
<evidence type="ECO:0000313" key="3">
    <source>
        <dbReference type="Proteomes" id="UP001175226"/>
    </source>
</evidence>
<keyword evidence="1" id="KW-0472">Membrane</keyword>
<keyword evidence="1" id="KW-0812">Transmembrane</keyword>
<organism evidence="2 3">
    <name type="scientific">Armillaria borealis</name>
    <dbReference type="NCBI Taxonomy" id="47425"/>
    <lineage>
        <taxon>Eukaryota</taxon>
        <taxon>Fungi</taxon>
        <taxon>Dikarya</taxon>
        <taxon>Basidiomycota</taxon>
        <taxon>Agaricomycotina</taxon>
        <taxon>Agaricomycetes</taxon>
        <taxon>Agaricomycetidae</taxon>
        <taxon>Agaricales</taxon>
        <taxon>Marasmiineae</taxon>
        <taxon>Physalacriaceae</taxon>
        <taxon>Armillaria</taxon>
    </lineage>
</organism>
<dbReference type="AlphaFoldDB" id="A0AA39MRL2"/>
<gene>
    <name evidence="2" type="ORF">EV421DRAFT_1903106</name>
</gene>
<reference evidence="2" key="1">
    <citation type="submission" date="2023-06" db="EMBL/GenBank/DDBJ databases">
        <authorList>
            <consortium name="Lawrence Berkeley National Laboratory"/>
            <person name="Ahrendt S."/>
            <person name="Sahu N."/>
            <person name="Indic B."/>
            <person name="Wong-Bajracharya J."/>
            <person name="Merenyi Z."/>
            <person name="Ke H.-M."/>
            <person name="Monk M."/>
            <person name="Kocsube S."/>
            <person name="Drula E."/>
            <person name="Lipzen A."/>
            <person name="Balint B."/>
            <person name="Henrissat B."/>
            <person name="Andreopoulos B."/>
            <person name="Martin F.M."/>
            <person name="Harder C.B."/>
            <person name="Rigling D."/>
            <person name="Ford K.L."/>
            <person name="Foster G.D."/>
            <person name="Pangilinan J."/>
            <person name="Papanicolaou A."/>
            <person name="Barry K."/>
            <person name="LaButti K."/>
            <person name="Viragh M."/>
            <person name="Koriabine M."/>
            <person name="Yan M."/>
            <person name="Riley R."/>
            <person name="Champramary S."/>
            <person name="Plett K.L."/>
            <person name="Tsai I.J."/>
            <person name="Slot J."/>
            <person name="Sipos G."/>
            <person name="Plett J."/>
            <person name="Nagy L.G."/>
            <person name="Grigoriev I.V."/>
        </authorList>
    </citation>
    <scope>NUCLEOTIDE SEQUENCE</scope>
    <source>
        <strain evidence="2">FPL87.14</strain>
    </source>
</reference>
<dbReference type="Proteomes" id="UP001175226">
    <property type="component" value="Unassembled WGS sequence"/>
</dbReference>
<evidence type="ECO:0000313" key="2">
    <source>
        <dbReference type="EMBL" id="KAK0444481.1"/>
    </source>
</evidence>
<evidence type="ECO:0000256" key="1">
    <source>
        <dbReference type="SAM" id="Phobius"/>
    </source>
</evidence>
<keyword evidence="1" id="KW-1133">Transmembrane helix</keyword>